<gene>
    <name evidence="2" type="ORF">OUZ56_030304</name>
</gene>
<reference evidence="2 3" key="1">
    <citation type="journal article" date="2023" name="Nucleic Acids Res.">
        <title>The hologenome of Daphnia magna reveals possible DNA methylation and microbiome-mediated evolution of the host genome.</title>
        <authorList>
            <person name="Chaturvedi A."/>
            <person name="Li X."/>
            <person name="Dhandapani V."/>
            <person name="Marshall H."/>
            <person name="Kissane S."/>
            <person name="Cuenca-Cambronero M."/>
            <person name="Asole G."/>
            <person name="Calvet F."/>
            <person name="Ruiz-Romero M."/>
            <person name="Marangio P."/>
            <person name="Guigo R."/>
            <person name="Rago D."/>
            <person name="Mirbahai L."/>
            <person name="Eastwood N."/>
            <person name="Colbourne J.K."/>
            <person name="Zhou J."/>
            <person name="Mallon E."/>
            <person name="Orsini L."/>
        </authorList>
    </citation>
    <scope>NUCLEOTIDE SEQUENCE [LARGE SCALE GENOMIC DNA]</scope>
    <source>
        <strain evidence="2">LRV0_1</strain>
    </source>
</reference>
<protein>
    <submittedName>
        <fullName evidence="2">Uncharacterized protein</fullName>
    </submittedName>
</protein>
<feature type="compositionally biased region" description="Basic and acidic residues" evidence="1">
    <location>
        <begin position="31"/>
        <end position="44"/>
    </location>
</feature>
<evidence type="ECO:0000313" key="2">
    <source>
        <dbReference type="EMBL" id="KAK4015323.1"/>
    </source>
</evidence>
<proteinExistence type="predicted"/>
<accession>A0ABQ9ZRD5</accession>
<feature type="region of interest" description="Disordered" evidence="1">
    <location>
        <begin position="1"/>
        <end position="59"/>
    </location>
</feature>
<dbReference type="Proteomes" id="UP001234178">
    <property type="component" value="Unassembled WGS sequence"/>
</dbReference>
<comment type="caution">
    <text evidence="2">The sequence shown here is derived from an EMBL/GenBank/DDBJ whole genome shotgun (WGS) entry which is preliminary data.</text>
</comment>
<feature type="compositionally biased region" description="Basic residues" evidence="1">
    <location>
        <begin position="17"/>
        <end position="30"/>
    </location>
</feature>
<sequence>MSSIKSDTNRRVLAIQAKKKRYKNSNKGKGRPREKETREEDSTKKDKRPSAKPTPRLQIVKAIQFF</sequence>
<dbReference type="EMBL" id="JAOYFB010000005">
    <property type="protein sequence ID" value="KAK4015323.1"/>
    <property type="molecule type" value="Genomic_DNA"/>
</dbReference>
<organism evidence="2 3">
    <name type="scientific">Daphnia magna</name>
    <dbReference type="NCBI Taxonomy" id="35525"/>
    <lineage>
        <taxon>Eukaryota</taxon>
        <taxon>Metazoa</taxon>
        <taxon>Ecdysozoa</taxon>
        <taxon>Arthropoda</taxon>
        <taxon>Crustacea</taxon>
        <taxon>Branchiopoda</taxon>
        <taxon>Diplostraca</taxon>
        <taxon>Cladocera</taxon>
        <taxon>Anomopoda</taxon>
        <taxon>Daphniidae</taxon>
        <taxon>Daphnia</taxon>
    </lineage>
</organism>
<evidence type="ECO:0000313" key="3">
    <source>
        <dbReference type="Proteomes" id="UP001234178"/>
    </source>
</evidence>
<keyword evidence="3" id="KW-1185">Reference proteome</keyword>
<name>A0ABQ9ZRD5_9CRUS</name>
<evidence type="ECO:0000256" key="1">
    <source>
        <dbReference type="SAM" id="MobiDB-lite"/>
    </source>
</evidence>